<accession>A0A8B6HPV6</accession>
<dbReference type="OrthoDB" id="2146116at2759"/>
<gene>
    <name evidence="1" type="ORF">MGAL_10B031685</name>
</gene>
<proteinExistence type="predicted"/>
<comment type="caution">
    <text evidence="1">The sequence shown here is derived from an EMBL/GenBank/DDBJ whole genome shotgun (WGS) entry which is preliminary data.</text>
</comment>
<dbReference type="Proteomes" id="UP000596742">
    <property type="component" value="Unassembled WGS sequence"/>
</dbReference>
<dbReference type="EMBL" id="UYJE01010329">
    <property type="protein sequence ID" value="VDI82182.1"/>
    <property type="molecule type" value="Genomic_DNA"/>
</dbReference>
<dbReference type="AlphaFoldDB" id="A0A8B6HPV6"/>
<sequence>MARQGQEIDDQLFDQGPGVGAFFAPCLRDDIELQIKTLEQNYSTTEPLGCCEMASRNTAATTTQTECQHLTDGTYFKGISFVL</sequence>
<reference evidence="1" key="1">
    <citation type="submission" date="2018-11" db="EMBL/GenBank/DDBJ databases">
        <authorList>
            <person name="Alioto T."/>
            <person name="Alioto T."/>
        </authorList>
    </citation>
    <scope>NUCLEOTIDE SEQUENCE</scope>
</reference>
<evidence type="ECO:0000313" key="1">
    <source>
        <dbReference type="EMBL" id="VDI82182.1"/>
    </source>
</evidence>
<protein>
    <submittedName>
        <fullName evidence="1">Uncharacterized protein</fullName>
    </submittedName>
</protein>
<keyword evidence="2" id="KW-1185">Reference proteome</keyword>
<evidence type="ECO:0000313" key="2">
    <source>
        <dbReference type="Proteomes" id="UP000596742"/>
    </source>
</evidence>
<name>A0A8B6HPV6_MYTGA</name>
<organism evidence="1 2">
    <name type="scientific">Mytilus galloprovincialis</name>
    <name type="common">Mediterranean mussel</name>
    <dbReference type="NCBI Taxonomy" id="29158"/>
    <lineage>
        <taxon>Eukaryota</taxon>
        <taxon>Metazoa</taxon>
        <taxon>Spiralia</taxon>
        <taxon>Lophotrochozoa</taxon>
        <taxon>Mollusca</taxon>
        <taxon>Bivalvia</taxon>
        <taxon>Autobranchia</taxon>
        <taxon>Pteriomorphia</taxon>
        <taxon>Mytilida</taxon>
        <taxon>Mytiloidea</taxon>
        <taxon>Mytilidae</taxon>
        <taxon>Mytilinae</taxon>
        <taxon>Mytilus</taxon>
    </lineage>
</organism>